<accession>A0A2Z7ANQ6</accession>
<dbReference type="AlphaFoldDB" id="A0A2Z7ANQ6"/>
<sequence>MASSLYSNAQHVDFDSVLGMIDPGMVSMFEALMASGLKDFLGCPAIVYEDALVDFFENASVRSGVVISTVGGQIVEVSEKLFAESFELPVDGLGDLSEMPKDAIFNARSIVSLSGEPINLSGRKNQMKMPYRLLCDIVAKVISVKAGSFNAITVEKFSLLTAVVCGVKMNWAKFLFGVLNKMFSAKSKQAKGFAIQISALLATFPTVELGESSAFPASKILSKKTVLRFVSINERDGAEEVTGAAKKTAVSKKRSAADVSAAVPKKRRSIKKKSVSSSSTLEMVAVAEEAVPLQQVEESLDVEEPRCSSADAVDLIIQQVLDETRAADAPADITEPAVTVEKHWYDLPYDDLVKQWEAERPVVMASDTEDEDVATADVAPADEVQQVEEVVAPISAEEVLSADEKTSLDDILLSIPVDIPLPSTCMEVTKIKMGQMIGKELLVEKDPVRGNPAKEHYSLICADIDLLVSLRAKAIDEVATFFNSFSLRKLSSINFEEMYSKEEQVLRWGETESPQIAIQRKFYILLKYRTILVWKFLEAWRINFAPGQGSTAVDIQVIELLLALHLSLLEELAKEARILGLTWTKPCCSSVFEGSPRDRGAVIARNNTNTRSLCWIWTMIMVDGVWTVEPCADKWVKIPRKVVSTEFPLQRQYDDTLPTMSVFFKLLRKRWADVCLEAVDFCVQRLLPAGSIRSCRSLQLSESVSSFAPNQPTVFAMRVSQFCSVFVDLSLFSRISSADISEFLAAIALDKTILRSFQSSQDSFSVAPRVQLTLEQQQSSSSSSSSSSSLHFDHTDINATASSRPTISPDLSAMFADFQATLSEQLFESQSNISSKLHKIDQNVRDSLSDQAAVFKSLSQEARQESRTLDDVHTIRFNEFRKNVLTQNATIFQGLADVRQVVDAVNAKVDIMASRLNDIQKDAEANKEALSHQLLEFHSQAQENHSVIHAQLSELVDYIHRGRADKKGE</sequence>
<name>A0A2Z7ANQ6_9LAMI</name>
<keyword evidence="2" id="KW-1185">Reference proteome</keyword>
<evidence type="ECO:0000313" key="2">
    <source>
        <dbReference type="Proteomes" id="UP000250235"/>
    </source>
</evidence>
<dbReference type="EMBL" id="KV013550">
    <property type="protein sequence ID" value="KZV23431.1"/>
    <property type="molecule type" value="Genomic_DNA"/>
</dbReference>
<proteinExistence type="predicted"/>
<reference evidence="1 2" key="1">
    <citation type="journal article" date="2015" name="Proc. Natl. Acad. Sci. U.S.A.">
        <title>The resurrection genome of Boea hygrometrica: A blueprint for survival of dehydration.</title>
        <authorList>
            <person name="Xiao L."/>
            <person name="Yang G."/>
            <person name="Zhang L."/>
            <person name="Yang X."/>
            <person name="Zhao S."/>
            <person name="Ji Z."/>
            <person name="Zhou Q."/>
            <person name="Hu M."/>
            <person name="Wang Y."/>
            <person name="Chen M."/>
            <person name="Xu Y."/>
            <person name="Jin H."/>
            <person name="Xiao X."/>
            <person name="Hu G."/>
            <person name="Bao F."/>
            <person name="Hu Y."/>
            <person name="Wan P."/>
            <person name="Li L."/>
            <person name="Deng X."/>
            <person name="Kuang T."/>
            <person name="Xiang C."/>
            <person name="Zhu J.K."/>
            <person name="Oliver M.J."/>
            <person name="He Y."/>
        </authorList>
    </citation>
    <scope>NUCLEOTIDE SEQUENCE [LARGE SCALE GENOMIC DNA]</scope>
    <source>
        <strain evidence="2">cv. XS01</strain>
    </source>
</reference>
<dbReference type="Proteomes" id="UP000250235">
    <property type="component" value="Unassembled WGS sequence"/>
</dbReference>
<evidence type="ECO:0008006" key="3">
    <source>
        <dbReference type="Google" id="ProtNLM"/>
    </source>
</evidence>
<evidence type="ECO:0000313" key="1">
    <source>
        <dbReference type="EMBL" id="KZV23431.1"/>
    </source>
</evidence>
<gene>
    <name evidence="1" type="ORF">F511_42800</name>
</gene>
<organism evidence="1 2">
    <name type="scientific">Dorcoceras hygrometricum</name>
    <dbReference type="NCBI Taxonomy" id="472368"/>
    <lineage>
        <taxon>Eukaryota</taxon>
        <taxon>Viridiplantae</taxon>
        <taxon>Streptophyta</taxon>
        <taxon>Embryophyta</taxon>
        <taxon>Tracheophyta</taxon>
        <taxon>Spermatophyta</taxon>
        <taxon>Magnoliopsida</taxon>
        <taxon>eudicotyledons</taxon>
        <taxon>Gunneridae</taxon>
        <taxon>Pentapetalae</taxon>
        <taxon>asterids</taxon>
        <taxon>lamiids</taxon>
        <taxon>Lamiales</taxon>
        <taxon>Gesneriaceae</taxon>
        <taxon>Didymocarpoideae</taxon>
        <taxon>Trichosporeae</taxon>
        <taxon>Loxocarpinae</taxon>
        <taxon>Dorcoceras</taxon>
    </lineage>
</organism>
<protein>
    <recommendedName>
        <fullName evidence="3">Dystroglycan-like</fullName>
    </recommendedName>
</protein>